<dbReference type="SMART" id="SM00862">
    <property type="entry name" value="Trans_reg_C"/>
    <property type="match status" value="1"/>
</dbReference>
<dbReference type="SUPFAM" id="SSF48452">
    <property type="entry name" value="TPR-like"/>
    <property type="match status" value="2"/>
</dbReference>
<reference evidence="6 7" key="1">
    <citation type="submission" date="2024-09" db="EMBL/GenBank/DDBJ databases">
        <authorList>
            <person name="Sun Q."/>
            <person name="Mori K."/>
        </authorList>
    </citation>
    <scope>NUCLEOTIDE SEQUENCE [LARGE SCALE GENOMIC DNA]</scope>
    <source>
        <strain evidence="6 7">TBRC 3947</strain>
    </source>
</reference>
<comment type="caution">
    <text evidence="6">The sequence shown here is derived from an EMBL/GenBank/DDBJ whole genome shotgun (WGS) entry which is preliminary data.</text>
</comment>
<sequence length="1057" mass="113088">MQIALLGPLEVRADSGAPVEVGGARLRTLLIRLALDAGRTVTTNALIDALWHDEPPAGAANALQALVSRLRRALPEGVIESTPAGYRLKVPPEAIDTCRFEREVTAARSCLATDPARAARLLADALALWRGPALADVAGADFARAPAARLDEMRIAATEDRVDAVLALGEGAGLVAELESLALAHPLRERLTGQLIRALRGAGRPAEALMAYDRLRAALADSLGADPSPELAALHLSLLRDAGPRQPPATPLPATNLPATLTSFVGRDDDVTKITKVIAESRLTTLIGPGGAGKTRLAMESGRAMLDQAPDGVWLVEFAPVADATELASVVLATLGLRENPLVPGRGRVPPEPADPLTRLHGALASRRALLILDNCEHLVAAAAALAESLLVRCPHLRVLATSREPLGITGEALFPVEPLALPPDGIDAADALAYPAVRLFADRAAAVRPGFAVTDAVVRICRALDGMPLAIELAAARLRALTPEQVASRLTDRFRLLNAGSRTALPRHQTLRGVIDWSWELLDEAERDLWRRLAVFAGAATLEAIEEVCLTGAAPDALDRLATLVDKSLVVADPDGRYRLLETIKAYGLERLAESGATAEVRRAHARYFLRLARRADRELRARDQLEWLARLDADHDNVHTAVRWAISVGDARLAVRFAASLGWYWWMSGRRAEGAELALEALALPGSVPRPVVAAASAMAALNVVAGLFQLERGQALLRDAAELTRGYEDRHPILSLIGPMSELFSSPPSNEPAMAGLTGRFAHTDPWVRGVARLMYGHAQVNLGYEDRDSEEHFAMALAEFRALGDRWGSATTLAGLAHMTSADGDHARAALYFEQSLADLAPLGAAEDIPEMQARYAYELWMMGEPERAFATLEEARRSAELVGNDEGRAAVSYHHGEILRAMGEYQRARAELVEAESVASGSNSAPQWVSIVMVALGQIDAAEGDLAGARARLDAAMDLAFTSHDMPVLGQVLMAYADLALHSGEPERAARLIGGAYAIRGGPDRSTVDSRRVENIARERLGEERFAEAFEVGRAETTAATVRESVALTLGA</sequence>
<evidence type="ECO:0000256" key="3">
    <source>
        <dbReference type="PROSITE-ProRule" id="PRU01091"/>
    </source>
</evidence>
<dbReference type="RefSeq" id="WP_377253165.1">
    <property type="nucleotide sequence ID" value="NZ_JBHLUH010000040.1"/>
</dbReference>
<protein>
    <submittedName>
        <fullName evidence="6">BTAD domain-containing putative transcriptional regulator</fullName>
    </submittedName>
</protein>
<comment type="similarity">
    <text evidence="1">Belongs to the AfsR/DnrI/RedD regulatory family.</text>
</comment>
<dbReference type="InterPro" id="IPR001867">
    <property type="entry name" value="OmpR/PhoB-type_DNA-bd"/>
</dbReference>
<dbReference type="PROSITE" id="PS51755">
    <property type="entry name" value="OMPR_PHOB"/>
    <property type="match status" value="1"/>
</dbReference>
<proteinExistence type="inferred from homology"/>
<dbReference type="Gene3D" id="1.25.40.10">
    <property type="entry name" value="Tetratricopeptide repeat domain"/>
    <property type="match status" value="3"/>
</dbReference>
<dbReference type="InterPro" id="IPR011990">
    <property type="entry name" value="TPR-like_helical_dom_sf"/>
</dbReference>
<evidence type="ECO:0000256" key="4">
    <source>
        <dbReference type="SAM" id="Coils"/>
    </source>
</evidence>
<dbReference type="Pfam" id="PF00486">
    <property type="entry name" value="Trans_reg_C"/>
    <property type="match status" value="1"/>
</dbReference>
<dbReference type="CDD" id="cd15831">
    <property type="entry name" value="BTAD"/>
    <property type="match status" value="1"/>
</dbReference>
<dbReference type="Pfam" id="PF03704">
    <property type="entry name" value="BTAD"/>
    <property type="match status" value="1"/>
</dbReference>
<keyword evidence="4" id="KW-0175">Coiled coil</keyword>
<accession>A0ABV6M5U2</accession>
<evidence type="ECO:0000259" key="5">
    <source>
        <dbReference type="PROSITE" id="PS51755"/>
    </source>
</evidence>
<dbReference type="InterPro" id="IPR036388">
    <property type="entry name" value="WH-like_DNA-bd_sf"/>
</dbReference>
<evidence type="ECO:0000256" key="2">
    <source>
        <dbReference type="ARBA" id="ARBA00023125"/>
    </source>
</evidence>
<keyword evidence="2 3" id="KW-0238">DNA-binding</keyword>
<dbReference type="InterPro" id="IPR005158">
    <property type="entry name" value="BTAD"/>
</dbReference>
<dbReference type="Proteomes" id="UP001589867">
    <property type="component" value="Unassembled WGS sequence"/>
</dbReference>
<gene>
    <name evidence="6" type="ORF">ACFFIA_20590</name>
</gene>
<dbReference type="InterPro" id="IPR027417">
    <property type="entry name" value="P-loop_NTPase"/>
</dbReference>
<name>A0ABV6M5U2_9ACTN</name>
<feature type="domain" description="OmpR/PhoB-type" evidence="5">
    <location>
        <begin position="1"/>
        <end position="90"/>
    </location>
</feature>
<dbReference type="InterPro" id="IPR058852">
    <property type="entry name" value="HTH_77"/>
</dbReference>
<dbReference type="PRINTS" id="PR00364">
    <property type="entry name" value="DISEASERSIST"/>
</dbReference>
<dbReference type="PANTHER" id="PTHR47691">
    <property type="entry name" value="REGULATOR-RELATED"/>
    <property type="match status" value="1"/>
</dbReference>
<dbReference type="SUPFAM" id="SSF46894">
    <property type="entry name" value="C-terminal effector domain of the bipartite response regulators"/>
    <property type="match status" value="1"/>
</dbReference>
<keyword evidence="7" id="KW-1185">Reference proteome</keyword>
<dbReference type="SUPFAM" id="SSF52540">
    <property type="entry name" value="P-loop containing nucleoside triphosphate hydrolases"/>
    <property type="match status" value="1"/>
</dbReference>
<dbReference type="InterPro" id="IPR016032">
    <property type="entry name" value="Sig_transdc_resp-reg_C-effctor"/>
</dbReference>
<dbReference type="Gene3D" id="1.10.10.10">
    <property type="entry name" value="Winged helix-like DNA-binding domain superfamily/Winged helix DNA-binding domain"/>
    <property type="match status" value="1"/>
</dbReference>
<evidence type="ECO:0000313" key="7">
    <source>
        <dbReference type="Proteomes" id="UP001589867"/>
    </source>
</evidence>
<feature type="DNA-binding region" description="OmpR/PhoB-type" evidence="3">
    <location>
        <begin position="1"/>
        <end position="90"/>
    </location>
</feature>
<dbReference type="PANTHER" id="PTHR47691:SF3">
    <property type="entry name" value="HTH-TYPE TRANSCRIPTIONAL REGULATOR RV0890C-RELATED"/>
    <property type="match status" value="1"/>
</dbReference>
<feature type="coiled-coil region" evidence="4">
    <location>
        <begin position="903"/>
        <end position="964"/>
    </location>
</feature>
<evidence type="ECO:0000313" key="6">
    <source>
        <dbReference type="EMBL" id="MFC0530065.1"/>
    </source>
</evidence>
<evidence type="ECO:0000256" key="1">
    <source>
        <dbReference type="ARBA" id="ARBA00005820"/>
    </source>
</evidence>
<dbReference type="Pfam" id="PF25872">
    <property type="entry name" value="HTH_77"/>
    <property type="match status" value="1"/>
</dbReference>
<dbReference type="EMBL" id="JBHLUH010000040">
    <property type="protein sequence ID" value="MFC0530065.1"/>
    <property type="molecule type" value="Genomic_DNA"/>
</dbReference>
<organism evidence="6 7">
    <name type="scientific">Phytohabitans kaempferiae</name>
    <dbReference type="NCBI Taxonomy" id="1620943"/>
    <lineage>
        <taxon>Bacteria</taxon>
        <taxon>Bacillati</taxon>
        <taxon>Actinomycetota</taxon>
        <taxon>Actinomycetes</taxon>
        <taxon>Micromonosporales</taxon>
        <taxon>Micromonosporaceae</taxon>
    </lineage>
</organism>
<dbReference type="SMART" id="SM01043">
    <property type="entry name" value="BTAD"/>
    <property type="match status" value="1"/>
</dbReference>